<sequence>MRRGTALYCEMTATDRESQGFMVASRKQSSAPPSETTGLRGHVSETGRLQLPAELRRAVGLERGGPVRLEIVDGSIRIQTMKDVKEHIRALARDSGLSDKASVADFLNWREKERQQETGEADDA</sequence>
<evidence type="ECO:0000313" key="3">
    <source>
        <dbReference type="EMBL" id="KYO49897.1"/>
    </source>
</evidence>
<keyword evidence="2" id="KW-0238">DNA-binding</keyword>
<dbReference type="SUPFAM" id="SSF89447">
    <property type="entry name" value="AbrB/MazE/MraZ-like"/>
    <property type="match status" value="1"/>
</dbReference>
<protein>
    <submittedName>
        <fullName evidence="2">AbrB/MazE/SpoVT family DNA-binding domain-containing protein</fullName>
    </submittedName>
</protein>
<organism evidence="3 4">
    <name type="scientific">Tistrella mobilis</name>
    <dbReference type="NCBI Taxonomy" id="171437"/>
    <lineage>
        <taxon>Bacteria</taxon>
        <taxon>Pseudomonadati</taxon>
        <taxon>Pseudomonadota</taxon>
        <taxon>Alphaproteobacteria</taxon>
        <taxon>Geminicoccales</taxon>
        <taxon>Geminicoccaceae</taxon>
        <taxon>Tistrella</taxon>
    </lineage>
</organism>
<dbReference type="InterPro" id="IPR007159">
    <property type="entry name" value="SpoVT-AbrB_dom"/>
</dbReference>
<proteinExistence type="predicted"/>
<dbReference type="EMBL" id="DMAI01000157">
    <property type="protein sequence ID" value="HAE47760.1"/>
    <property type="molecule type" value="Genomic_DNA"/>
</dbReference>
<evidence type="ECO:0000313" key="5">
    <source>
        <dbReference type="Proteomes" id="UP000257706"/>
    </source>
</evidence>
<accession>A0A162JUB4</accession>
<dbReference type="EMBL" id="LPZR01000213">
    <property type="protein sequence ID" value="KYO49897.1"/>
    <property type="molecule type" value="Genomic_DNA"/>
</dbReference>
<reference evidence="2 5" key="2">
    <citation type="journal article" date="2018" name="Nat. Biotechnol.">
        <title>A standardized bacterial taxonomy based on genome phylogeny substantially revises the tree of life.</title>
        <authorList>
            <person name="Parks D.H."/>
            <person name="Chuvochina M."/>
            <person name="Waite D.W."/>
            <person name="Rinke C."/>
            <person name="Skarshewski A."/>
            <person name="Chaumeil P.A."/>
            <person name="Hugenholtz P."/>
        </authorList>
    </citation>
    <scope>NUCLEOTIDE SEQUENCE [LARGE SCALE GENOMIC DNA]</scope>
    <source>
        <strain evidence="2">UBA8739</strain>
    </source>
</reference>
<evidence type="ECO:0000313" key="4">
    <source>
        <dbReference type="Proteomes" id="UP000075787"/>
    </source>
</evidence>
<dbReference type="Proteomes" id="UP000257706">
    <property type="component" value="Unassembled WGS sequence"/>
</dbReference>
<dbReference type="Proteomes" id="UP000075787">
    <property type="component" value="Unassembled WGS sequence"/>
</dbReference>
<dbReference type="InterPro" id="IPR037914">
    <property type="entry name" value="SpoVT-AbrB_sf"/>
</dbReference>
<evidence type="ECO:0000313" key="2">
    <source>
        <dbReference type="EMBL" id="HAE47760.1"/>
    </source>
</evidence>
<evidence type="ECO:0000259" key="1">
    <source>
        <dbReference type="SMART" id="SM00966"/>
    </source>
</evidence>
<feature type="domain" description="SpoVT-AbrB" evidence="1">
    <location>
        <begin position="41"/>
        <end position="86"/>
    </location>
</feature>
<dbReference type="GO" id="GO:0003677">
    <property type="term" value="F:DNA binding"/>
    <property type="evidence" value="ECO:0007669"/>
    <property type="project" value="UniProtKB-KW"/>
</dbReference>
<gene>
    <name evidence="3" type="ORF">AUP44_15300</name>
    <name evidence="2" type="ORF">DCK97_10105</name>
</gene>
<dbReference type="SMART" id="SM00966">
    <property type="entry name" value="SpoVT_AbrB"/>
    <property type="match status" value="1"/>
</dbReference>
<reference evidence="3 4" key="1">
    <citation type="submission" date="2015-12" db="EMBL/GenBank/DDBJ databases">
        <title>Genome sequence of Tistrella mobilis MCCC 1A02139.</title>
        <authorList>
            <person name="Lu L."/>
            <person name="Lai Q."/>
            <person name="Shao Z."/>
            <person name="Qian P."/>
        </authorList>
    </citation>
    <scope>NUCLEOTIDE SEQUENCE [LARGE SCALE GENOMIC DNA]</scope>
    <source>
        <strain evidence="3 4">MCCC 1A02139</strain>
    </source>
</reference>
<comment type="caution">
    <text evidence="3">The sequence shown here is derived from an EMBL/GenBank/DDBJ whole genome shotgun (WGS) entry which is preliminary data.</text>
</comment>
<name>A0A162JUB4_9PROT</name>
<dbReference type="AlphaFoldDB" id="A0A162JUB4"/>